<gene>
    <name evidence="1" type="ORF">G5I_14066</name>
</gene>
<keyword evidence="1" id="KW-0808">Transferase</keyword>
<dbReference type="Proteomes" id="UP000007755">
    <property type="component" value="Unassembled WGS sequence"/>
</dbReference>
<dbReference type="STRING" id="103372.F4X6U7"/>
<protein>
    <submittedName>
        <fullName evidence="1">G protein-coupled receptor kinase 1</fullName>
    </submittedName>
</protein>
<dbReference type="InParanoid" id="F4X6U7"/>
<keyword evidence="1" id="KW-0675">Receptor</keyword>
<dbReference type="EMBL" id="GL888818">
    <property type="protein sequence ID" value="EGI57879.1"/>
    <property type="molecule type" value="Genomic_DNA"/>
</dbReference>
<dbReference type="eggNOG" id="KOG0986">
    <property type="taxonomic scope" value="Eukaryota"/>
</dbReference>
<name>F4X6U7_ACREC</name>
<dbReference type="GO" id="GO:0016301">
    <property type="term" value="F:kinase activity"/>
    <property type="evidence" value="ECO:0007669"/>
    <property type="project" value="UniProtKB-KW"/>
</dbReference>
<evidence type="ECO:0000313" key="2">
    <source>
        <dbReference type="Proteomes" id="UP000007755"/>
    </source>
</evidence>
<evidence type="ECO:0000313" key="1">
    <source>
        <dbReference type="EMBL" id="EGI57879.1"/>
    </source>
</evidence>
<sequence length="235" mass="26441">MADLEAVLADVSYLMAMEKSKCTPAARASKKIVLPDPRNYIELLRVQIEVALKLVVQKDEVPTLHVPHQANISRGRKRRIRENITCSRVTKGAVSKSQKLLQPAAKFAKRGRFMSNSFKAVDAWNGGNNDSIFNTGGFKQEGENGRAQGVVKTPDVCINAIEGVDLKPLVLNPHHGSVHSSECSLECIFEYIFKRTAMLLQFMCCATIKRLYGSFESDLFLRLRESRVDFDCWYK</sequence>
<reference evidence="1" key="1">
    <citation type="submission" date="2011-02" db="EMBL/GenBank/DDBJ databases">
        <title>The genome of the leaf-cutting ant Acromyrmex echinatior suggests key adaptations to social evolution and fungus farming.</title>
        <authorList>
            <person name="Nygaard S."/>
            <person name="Zhang G."/>
        </authorList>
    </citation>
    <scope>NUCLEOTIDE SEQUENCE</scope>
</reference>
<keyword evidence="2" id="KW-1185">Reference proteome</keyword>
<dbReference type="AlphaFoldDB" id="F4X6U7"/>
<proteinExistence type="predicted"/>
<accession>F4X6U7</accession>
<keyword evidence="1" id="KW-0418">Kinase</keyword>
<organism evidence="2">
    <name type="scientific">Acromyrmex echinatior</name>
    <name type="common">Panamanian leafcutter ant</name>
    <name type="synonym">Acromyrmex octospinosus echinatior</name>
    <dbReference type="NCBI Taxonomy" id="103372"/>
    <lineage>
        <taxon>Eukaryota</taxon>
        <taxon>Metazoa</taxon>
        <taxon>Ecdysozoa</taxon>
        <taxon>Arthropoda</taxon>
        <taxon>Hexapoda</taxon>
        <taxon>Insecta</taxon>
        <taxon>Pterygota</taxon>
        <taxon>Neoptera</taxon>
        <taxon>Endopterygota</taxon>
        <taxon>Hymenoptera</taxon>
        <taxon>Apocrita</taxon>
        <taxon>Aculeata</taxon>
        <taxon>Formicoidea</taxon>
        <taxon>Formicidae</taxon>
        <taxon>Myrmicinae</taxon>
        <taxon>Acromyrmex</taxon>
    </lineage>
</organism>